<reference evidence="1 2" key="1">
    <citation type="submission" date="2017-01" db="EMBL/GenBank/DDBJ databases">
        <authorList>
            <person name="Mah S.A."/>
            <person name="Swanson W.J."/>
            <person name="Moy G.W."/>
            <person name="Vacquier V.D."/>
        </authorList>
    </citation>
    <scope>NUCLEOTIDE SEQUENCE [LARGE SCALE GENOMIC DNA]</scope>
    <source>
        <strain evidence="1 2">DSM 26375</strain>
    </source>
</reference>
<name>A0A1N7LMX8_9RHOB</name>
<organism evidence="1 2">
    <name type="scientific">Gemmobacter megaterium</name>
    <dbReference type="NCBI Taxonomy" id="1086013"/>
    <lineage>
        <taxon>Bacteria</taxon>
        <taxon>Pseudomonadati</taxon>
        <taxon>Pseudomonadota</taxon>
        <taxon>Alphaproteobacteria</taxon>
        <taxon>Rhodobacterales</taxon>
        <taxon>Paracoccaceae</taxon>
        <taxon>Gemmobacter</taxon>
    </lineage>
</organism>
<gene>
    <name evidence="1" type="ORF">SAMN05421774_10239</name>
</gene>
<dbReference type="InterPro" id="IPR011200">
    <property type="entry name" value="UCP012608"/>
</dbReference>
<evidence type="ECO:0000313" key="1">
    <source>
        <dbReference type="EMBL" id="SIS75177.1"/>
    </source>
</evidence>
<sequence length="346" mass="37283">MTPQEAFRDQAVSCEGLGSPLTARLCRLCADRLERGQVADAVLGWDGDASSRGDSVPLRLMGALHALVLTGADRALADAYGAAAALSDDHLWRVLAEALERHQDHVLHWLHSAPQTNEVRRSAALIAAGHWLTARFGLPLVLSELGASAGLNLLWDRWRLDGPAGVLGPVDGPVVLKPDWRGAVPVCAPPQVVDRAGVDLNPLDPVADRLRLLSYVWADQADRLERTRAALDVAARDRPPVQRGDAVDWLAERLALPVPGRLHLVAHTIAWQYFPAAAQARGEALLAEYGARATPEAPLARLGMEADGSGQPGAALTLDLWPSGQRITLGRVDFHGRWIDWQAPPP</sequence>
<dbReference type="EMBL" id="FTOT01000002">
    <property type="protein sequence ID" value="SIS75177.1"/>
    <property type="molecule type" value="Genomic_DNA"/>
</dbReference>
<dbReference type="PIRSF" id="PIRSF012608">
    <property type="entry name" value="UCP012608"/>
    <property type="match status" value="1"/>
</dbReference>
<dbReference type="OrthoDB" id="7666987at2"/>
<protein>
    <recommendedName>
        <fullName evidence="3">DUF2332 domain-containing protein</fullName>
    </recommendedName>
</protein>
<evidence type="ECO:0008006" key="3">
    <source>
        <dbReference type="Google" id="ProtNLM"/>
    </source>
</evidence>
<proteinExistence type="predicted"/>
<dbReference type="Proteomes" id="UP000186141">
    <property type="component" value="Unassembled WGS sequence"/>
</dbReference>
<evidence type="ECO:0000313" key="2">
    <source>
        <dbReference type="Proteomes" id="UP000186141"/>
    </source>
</evidence>
<dbReference type="Pfam" id="PF10094">
    <property type="entry name" value="DUF2332"/>
    <property type="match status" value="1"/>
</dbReference>
<accession>A0A1N7LMX8</accession>
<dbReference type="AlphaFoldDB" id="A0A1N7LMX8"/>
<dbReference type="RefSeq" id="WP_076529271.1">
    <property type="nucleotide sequence ID" value="NZ_BMEH01000002.1"/>
</dbReference>
<keyword evidence="2" id="KW-1185">Reference proteome</keyword>
<dbReference type="STRING" id="1086013.SAMN05421774_10239"/>